<comment type="caution">
    <text evidence="1">The sequence shown here is derived from an EMBL/GenBank/DDBJ whole genome shotgun (WGS) entry which is preliminary data.</text>
</comment>
<dbReference type="AlphaFoldDB" id="A0A9Q3FDT3"/>
<name>A0A9Q3FDT3_9BASI</name>
<proteinExistence type="predicted"/>
<evidence type="ECO:0000313" key="2">
    <source>
        <dbReference type="Proteomes" id="UP000765509"/>
    </source>
</evidence>
<accession>A0A9Q3FDT3</accession>
<sequence length="256" mass="28936">MNSGTGIEIPIVDSSDEEVILKTKMIKLDTSNWVQWSCQMENYLTARRYDNLLMPPSEEAKRSLEFRQKNSSSLALLWLRLSVKWPLNIKEGNQMNKHYLSVHPTKTKKINGKIKNQEIRVGEMEKSLIDLHEKINDTISSDSDAFIVKEEAIYSAYDGNKIYLDSGAGKSVVNNMKYLSDPVVINHQINTYGNALPITHQGTLIVKGIKISPVYYAPSGPVNLSQLLDHGIQPVIKNSCFLLKKEQTIVAAFKRE</sequence>
<gene>
    <name evidence="1" type="ORF">O181_074842</name>
</gene>
<organism evidence="1 2">
    <name type="scientific">Austropuccinia psidii MF-1</name>
    <dbReference type="NCBI Taxonomy" id="1389203"/>
    <lineage>
        <taxon>Eukaryota</taxon>
        <taxon>Fungi</taxon>
        <taxon>Dikarya</taxon>
        <taxon>Basidiomycota</taxon>
        <taxon>Pucciniomycotina</taxon>
        <taxon>Pucciniomycetes</taxon>
        <taxon>Pucciniales</taxon>
        <taxon>Sphaerophragmiaceae</taxon>
        <taxon>Austropuccinia</taxon>
    </lineage>
</organism>
<dbReference type="EMBL" id="AVOT02039990">
    <property type="protein sequence ID" value="MBW0535127.1"/>
    <property type="molecule type" value="Genomic_DNA"/>
</dbReference>
<dbReference type="Proteomes" id="UP000765509">
    <property type="component" value="Unassembled WGS sequence"/>
</dbReference>
<dbReference type="OrthoDB" id="2506384at2759"/>
<reference evidence="1" key="1">
    <citation type="submission" date="2021-03" db="EMBL/GenBank/DDBJ databases">
        <title>Draft genome sequence of rust myrtle Austropuccinia psidii MF-1, a brazilian biotype.</title>
        <authorList>
            <person name="Quecine M.C."/>
            <person name="Pachon D.M.R."/>
            <person name="Bonatelli M.L."/>
            <person name="Correr F.H."/>
            <person name="Franceschini L.M."/>
            <person name="Leite T.F."/>
            <person name="Margarido G.R.A."/>
            <person name="Almeida C.A."/>
            <person name="Ferrarezi J.A."/>
            <person name="Labate C.A."/>
        </authorList>
    </citation>
    <scope>NUCLEOTIDE SEQUENCE</scope>
    <source>
        <strain evidence="1">MF-1</strain>
    </source>
</reference>
<evidence type="ECO:0000313" key="1">
    <source>
        <dbReference type="EMBL" id="MBW0535127.1"/>
    </source>
</evidence>
<protein>
    <submittedName>
        <fullName evidence="1">Uncharacterized protein</fullName>
    </submittedName>
</protein>
<keyword evidence="2" id="KW-1185">Reference proteome</keyword>